<dbReference type="PROSITE" id="PS51450">
    <property type="entry name" value="LRR"/>
    <property type="match status" value="1"/>
</dbReference>
<dbReference type="InterPro" id="IPR058192">
    <property type="entry name" value="WHD_ROQ1-like"/>
</dbReference>
<evidence type="ECO:0000313" key="8">
    <source>
        <dbReference type="Proteomes" id="UP001229421"/>
    </source>
</evidence>
<dbReference type="Pfam" id="PF23282">
    <property type="entry name" value="WHD_ROQ1"/>
    <property type="match status" value="1"/>
</dbReference>
<keyword evidence="3" id="KW-0611">Plant defense</keyword>
<organism evidence="7 8">
    <name type="scientific">Tagetes erecta</name>
    <name type="common">African marigold</name>
    <dbReference type="NCBI Taxonomy" id="13708"/>
    <lineage>
        <taxon>Eukaryota</taxon>
        <taxon>Viridiplantae</taxon>
        <taxon>Streptophyta</taxon>
        <taxon>Embryophyta</taxon>
        <taxon>Tracheophyta</taxon>
        <taxon>Spermatophyta</taxon>
        <taxon>Magnoliopsida</taxon>
        <taxon>eudicotyledons</taxon>
        <taxon>Gunneridae</taxon>
        <taxon>Pentapetalae</taxon>
        <taxon>asterids</taxon>
        <taxon>campanulids</taxon>
        <taxon>Asterales</taxon>
        <taxon>Asteraceae</taxon>
        <taxon>Asteroideae</taxon>
        <taxon>Heliantheae alliance</taxon>
        <taxon>Tageteae</taxon>
        <taxon>Tagetes</taxon>
    </lineage>
</organism>
<dbReference type="InterPro" id="IPR032675">
    <property type="entry name" value="LRR_dom_sf"/>
</dbReference>
<evidence type="ECO:0000256" key="1">
    <source>
        <dbReference type="ARBA" id="ARBA00022614"/>
    </source>
</evidence>
<dbReference type="Gene3D" id="1.10.8.430">
    <property type="entry name" value="Helical domain of apoptotic protease-activating factors"/>
    <property type="match status" value="1"/>
</dbReference>
<dbReference type="Proteomes" id="UP001229421">
    <property type="component" value="Unassembled WGS sequence"/>
</dbReference>
<proteinExistence type="predicted"/>
<dbReference type="InterPro" id="IPR002182">
    <property type="entry name" value="NB-ARC"/>
</dbReference>
<dbReference type="SUPFAM" id="SSF52540">
    <property type="entry name" value="P-loop containing nucleoside triphosphate hydrolases"/>
    <property type="match status" value="1"/>
</dbReference>
<dbReference type="InterPro" id="IPR044974">
    <property type="entry name" value="Disease_R_plants"/>
</dbReference>
<name>A0AAD8NA31_TARER</name>
<accession>A0AAD8NA31</accession>
<evidence type="ECO:0000259" key="4">
    <source>
        <dbReference type="Pfam" id="PF00931"/>
    </source>
</evidence>
<dbReference type="GO" id="GO:0051707">
    <property type="term" value="P:response to other organism"/>
    <property type="evidence" value="ECO:0007669"/>
    <property type="project" value="UniProtKB-ARBA"/>
</dbReference>
<feature type="domain" description="Disease resistance protein Roq1-like winged-helix" evidence="5">
    <location>
        <begin position="317"/>
        <end position="377"/>
    </location>
</feature>
<comment type="caution">
    <text evidence="7">The sequence shown here is derived from an EMBL/GenBank/DDBJ whole genome shotgun (WGS) entry which is preliminary data.</text>
</comment>
<dbReference type="Gene3D" id="3.80.10.10">
    <property type="entry name" value="Ribonuclease Inhibitor"/>
    <property type="match status" value="2"/>
</dbReference>
<evidence type="ECO:0000256" key="3">
    <source>
        <dbReference type="ARBA" id="ARBA00022821"/>
    </source>
</evidence>
<dbReference type="GO" id="GO:0043531">
    <property type="term" value="F:ADP binding"/>
    <property type="evidence" value="ECO:0007669"/>
    <property type="project" value="InterPro"/>
</dbReference>
<dbReference type="Pfam" id="PF23286">
    <property type="entry name" value="LRR_13"/>
    <property type="match status" value="1"/>
</dbReference>
<evidence type="ECO:0008006" key="9">
    <source>
        <dbReference type="Google" id="ProtNLM"/>
    </source>
</evidence>
<gene>
    <name evidence="7" type="ORF">QVD17_39307</name>
</gene>
<dbReference type="SUPFAM" id="SSF52058">
    <property type="entry name" value="L domain-like"/>
    <property type="match status" value="1"/>
</dbReference>
<dbReference type="PRINTS" id="PR00364">
    <property type="entry name" value="DISEASERSIST"/>
</dbReference>
<dbReference type="InterPro" id="IPR027417">
    <property type="entry name" value="P-loop_NTPase"/>
</dbReference>
<dbReference type="InterPro" id="IPR003591">
    <property type="entry name" value="Leu-rich_rpt_typical-subtyp"/>
</dbReference>
<keyword evidence="1" id="KW-0433">Leucine-rich repeat</keyword>
<dbReference type="InterPro" id="IPR001611">
    <property type="entry name" value="Leu-rich_rpt"/>
</dbReference>
<dbReference type="Gene3D" id="3.40.50.10140">
    <property type="entry name" value="Toll/interleukin-1 receptor homology (TIR) domain"/>
    <property type="match status" value="1"/>
</dbReference>
<protein>
    <recommendedName>
        <fullName evidence="9">NB-ARC domain-containing protein</fullName>
    </recommendedName>
</protein>
<keyword evidence="8" id="KW-1185">Reference proteome</keyword>
<dbReference type="PANTHER" id="PTHR11017:SF573">
    <property type="entry name" value="ADP-RIBOSYL CYCLASE_CYCLIC ADP-RIBOSE HYDROLASE"/>
    <property type="match status" value="1"/>
</dbReference>
<reference evidence="7" key="1">
    <citation type="journal article" date="2023" name="bioRxiv">
        <title>Improved chromosome-level genome assembly for marigold (Tagetes erecta).</title>
        <authorList>
            <person name="Jiang F."/>
            <person name="Yuan L."/>
            <person name="Wang S."/>
            <person name="Wang H."/>
            <person name="Xu D."/>
            <person name="Wang A."/>
            <person name="Fan W."/>
        </authorList>
    </citation>
    <scope>NUCLEOTIDE SEQUENCE</scope>
    <source>
        <strain evidence="7">WSJ</strain>
        <tissue evidence="7">Leaf</tissue>
    </source>
</reference>
<feature type="domain" description="NB-ARC" evidence="4">
    <location>
        <begin position="72"/>
        <end position="245"/>
    </location>
</feature>
<dbReference type="PANTHER" id="PTHR11017">
    <property type="entry name" value="LEUCINE-RICH REPEAT-CONTAINING PROTEIN"/>
    <property type="match status" value="1"/>
</dbReference>
<dbReference type="GO" id="GO:0006952">
    <property type="term" value="P:defense response"/>
    <property type="evidence" value="ECO:0007669"/>
    <property type="project" value="InterPro"/>
</dbReference>
<dbReference type="EMBL" id="JAUHHV010000011">
    <property type="protein sequence ID" value="KAK1407685.1"/>
    <property type="molecule type" value="Genomic_DNA"/>
</dbReference>
<evidence type="ECO:0000256" key="2">
    <source>
        <dbReference type="ARBA" id="ARBA00022737"/>
    </source>
</evidence>
<dbReference type="Pfam" id="PF00931">
    <property type="entry name" value="NB-ARC"/>
    <property type="match status" value="1"/>
</dbReference>
<sequence>MFPSSSTTVSQHRYDVETWRAAFKEVAEVSGVHVTQHKVEAEVISEIVSKILKGMPDTPPIDLPNSLVGIDSRVDEVKRMLRMDSSEVLFIGICGMSGIGKTTIVESIYKNLKNRFEKSSLIENIKDISKQNDSADLCKLQQKLLDDILMEKSIRVQNVIHGQTLLGTKLRSLKVIIVLDDVNHVDQLTYLAGGLEWYGHGSRIIITTTNKDLLNLHKINEIYMCVEMKGDEALSLFCQSAFEQTHPTHGYEKLSDDIVNLAGGLPLALNVYGKLLCRKNVNYWKEMMIQLKEYPEKEVLGRLEVVYARLDKNQLYAFVYIACFLKGRNKDLVKDILNNIGLQSECGITDLMNKCLITINHEDNVWMHDLLQQMCWKVLHTETHRYDVMHIAIKSLEDKFSLNTQGAQSVEIINQDPYKGEVNDRSIDISKMTKLKFLRIGNLQLRKGLKYLSSDLRILEWYGCSLKSLPSMFEPKHVYELEMCCSQLKTLWKKDVEMPNLRSINLSFSKYLTKIPDMSSASNLVKLNLEGCTNLTRLHASVPLQKRLRYLNLIGCTRLESLGGSRMEMEDLEALLLSGCSKLKYIPEFGKNMKRLTHLYVDGTRIKKLPENLGQMYDLRNLDANGTFIEEIPSSVFGLKKLRLLHVNRCQLSFKTGCFLNPYLNTLSSGLKEVDLSYCNLSVVPDGIGLLCHLITLDLSGNEFVSLPASIGLLSKLRVLFLNDCKKLRFLPKLSLVDEDMDYGPRSRFSYYVSTEGVDVSEFHTSSLINNPTVACLNCPKLAVDKRGSYLAEKILNSYLELRMKHWMTPEAIFEIVCAGSEIPSGFVQPGSEGLILEGPWIGVAICAVISVHNDVYKESKYTVTAHIHLGEKHVKIPAPVNFIVSEAETQLIFYWTEADDLRRIVVSSQKSNFGVSFSVEPDTNVQVTKFGVRFIHEEYMLHLKRHEDSVISLEKPMIHFNQLWQLESIGLRIAACKGLDYHICKIVDFVSDYGRQKGSLDDIYQITKGLLEYREEYISAGKSVFKPKQFISCYREVGIGASTSFNHYRGAIFCCFVMSVGASVLYNDFVRLVKDINDGWWSVMLALEQIVIRSRAGNYEYNEMLQQLNDLEAAKSVGLSDKFIKMLESIIWKAFDLFNYLVKVFCAQRMFSSENSYSSMPEGKVFTFITSVLCILAAYMGDFELLEAMKQKSLNSLVLHLFQAFADKKRMQDGWFIIKTSQNCELQISDFVDNQNLIQELMNKMGRSRCFTKDNEKEMVSIIDRLQNNVQKVSHTIQDMSSHAHQYTRDLQKAKKHVKSFSRLSEDDFHKLISAYLEARSNSAFVNMIA</sequence>
<dbReference type="InterPro" id="IPR035897">
    <property type="entry name" value="Toll_tir_struct_dom_sf"/>
</dbReference>
<dbReference type="Gene3D" id="3.40.50.300">
    <property type="entry name" value="P-loop containing nucleotide triphosphate hydrolases"/>
    <property type="match status" value="1"/>
</dbReference>
<dbReference type="InterPro" id="IPR058546">
    <property type="entry name" value="RPS4B/Roq1-like_LRR"/>
</dbReference>
<evidence type="ECO:0000259" key="5">
    <source>
        <dbReference type="Pfam" id="PF23282"/>
    </source>
</evidence>
<evidence type="ECO:0000313" key="7">
    <source>
        <dbReference type="EMBL" id="KAK1407685.1"/>
    </source>
</evidence>
<evidence type="ECO:0000259" key="6">
    <source>
        <dbReference type="Pfam" id="PF23286"/>
    </source>
</evidence>
<keyword evidence="2" id="KW-0677">Repeat</keyword>
<dbReference type="SMART" id="SM00369">
    <property type="entry name" value="LRR_TYP"/>
    <property type="match status" value="2"/>
</dbReference>
<feature type="domain" description="Disease resistance protein RPS4B/Roq1-like leucine-rich repeats" evidence="6">
    <location>
        <begin position="571"/>
        <end position="734"/>
    </location>
</feature>
<dbReference type="InterPro" id="IPR042197">
    <property type="entry name" value="Apaf_helical"/>
</dbReference>